<evidence type="ECO:0000313" key="2">
    <source>
        <dbReference type="Proteomes" id="UP000479051"/>
    </source>
</evidence>
<dbReference type="Proteomes" id="UP000479051">
    <property type="component" value="Segment"/>
</dbReference>
<accession>A0A679FBT2</accession>
<organism evidence="1 2">
    <name type="scientific">Cronobacter phage vB_CsaP_009</name>
    <dbReference type="NCBI Taxonomy" id="2699738"/>
    <lineage>
        <taxon>Viruses</taxon>
        <taxon>Duplodnaviria</taxon>
        <taxon>Heunggongvirae</taxon>
        <taxon>Uroviricota</taxon>
        <taxon>Caudoviricetes</taxon>
        <taxon>Grimontviridae</taxon>
        <taxon>Privateervirus</taxon>
        <taxon>Privateervirus pv009</taxon>
    </lineage>
</organism>
<reference evidence="1 2" key="1">
    <citation type="submission" date="2020-01" db="EMBL/GenBank/DDBJ databases">
        <title>Isolation, characterization and genomic analysis of a lytic bacteriophage vB_CsaP_009 infecting Cronobacter.</title>
        <authorList>
            <person name="Soleimani-Delfan A."/>
            <person name="Shahin K."/>
            <person name="Barazandeh M."/>
            <person name="Komijani M."/>
        </authorList>
    </citation>
    <scope>NUCLEOTIDE SEQUENCE [LARGE SCALE GENOMIC DNA]</scope>
</reference>
<dbReference type="SUPFAM" id="SSF49584">
    <property type="entry name" value="Periplasmic chaperone C-domain"/>
    <property type="match status" value="1"/>
</dbReference>
<dbReference type="RefSeq" id="YP_009833397.1">
    <property type="nucleotide sequence ID" value="NC_048664.1"/>
</dbReference>
<keyword evidence="2" id="KW-1185">Reference proteome</keyword>
<name>A0A679FBT2_9CAUD</name>
<protein>
    <submittedName>
        <fullName evidence="1">Uncharacterized protein</fullName>
    </submittedName>
</protein>
<dbReference type="GeneID" id="55603452"/>
<evidence type="ECO:0000313" key="1">
    <source>
        <dbReference type="EMBL" id="BBU72664.1"/>
    </source>
</evidence>
<dbReference type="EMBL" id="LC519601">
    <property type="protein sequence ID" value="BBU72664.1"/>
    <property type="molecule type" value="Genomic_DNA"/>
</dbReference>
<proteinExistence type="predicted"/>
<dbReference type="InterPro" id="IPR036316">
    <property type="entry name" value="Pili_assmbl_chap_C_dom_sf"/>
</dbReference>
<dbReference type="KEGG" id="vg:55603452"/>
<sequence length="199" mass="23148">MLADDFNMYYSGTYVGLKTDEGLVPFYVESVYNDDSILDFDNMSRSERRDMEFSVEAENALVFTGYRITSDGRQHSTQVPMTSENLVLDPPDSHYTVYNNTPYWITYSSCRSTKKGINDRKLRGYPTFSHRFMYAFYQPQTDERIVNEVFFKRDNGDIDYKGAKIGTKDGETITIFSEARYLIPYLNEGFPECQVVIEE</sequence>